<dbReference type="EMBL" id="VSRR010011620">
    <property type="protein sequence ID" value="MPC53434.1"/>
    <property type="molecule type" value="Genomic_DNA"/>
</dbReference>
<comment type="caution">
    <text evidence="2">The sequence shown here is derived from an EMBL/GenBank/DDBJ whole genome shotgun (WGS) entry which is preliminary data.</text>
</comment>
<keyword evidence="1" id="KW-0812">Transmembrane</keyword>
<accession>A0A5B7GA68</accession>
<reference evidence="2 3" key="1">
    <citation type="submission" date="2019-05" db="EMBL/GenBank/DDBJ databases">
        <title>Another draft genome of Portunus trituberculatus and its Hox gene families provides insights of decapod evolution.</title>
        <authorList>
            <person name="Jeong J.-H."/>
            <person name="Song I."/>
            <person name="Kim S."/>
            <person name="Choi T."/>
            <person name="Kim D."/>
            <person name="Ryu S."/>
            <person name="Kim W."/>
        </authorList>
    </citation>
    <scope>NUCLEOTIDE SEQUENCE [LARGE SCALE GENOMIC DNA]</scope>
    <source>
        <tissue evidence="2">Muscle</tissue>
    </source>
</reference>
<protein>
    <submittedName>
        <fullName evidence="2">Uncharacterized protein</fullName>
    </submittedName>
</protein>
<evidence type="ECO:0000313" key="3">
    <source>
        <dbReference type="Proteomes" id="UP000324222"/>
    </source>
</evidence>
<keyword evidence="1" id="KW-0472">Membrane</keyword>
<dbReference type="Proteomes" id="UP000324222">
    <property type="component" value="Unassembled WGS sequence"/>
</dbReference>
<keyword evidence="1" id="KW-1133">Transmembrane helix</keyword>
<sequence>MAGTTISKTEKTRIITLKQAGVKINEIFARVGCHMATILCVLATSMQMRCLSEDSVPQPKLCIEAVIDVRGNHIKPTTCSVDGFLHLLYFLDLCSEDVWMARTNEGVEMVEEDEGDGKDIEGKIVKILQPRGKLRDIYPILSTNSLLTLGTGISVGLFIQCFLLHLASFSSCIKKYK</sequence>
<evidence type="ECO:0000256" key="1">
    <source>
        <dbReference type="SAM" id="Phobius"/>
    </source>
</evidence>
<evidence type="ECO:0000313" key="2">
    <source>
        <dbReference type="EMBL" id="MPC53434.1"/>
    </source>
</evidence>
<dbReference type="AlphaFoldDB" id="A0A5B7GA68"/>
<name>A0A5B7GA68_PORTR</name>
<feature type="transmembrane region" description="Helical" evidence="1">
    <location>
        <begin position="146"/>
        <end position="167"/>
    </location>
</feature>
<keyword evidence="3" id="KW-1185">Reference proteome</keyword>
<gene>
    <name evidence="2" type="ORF">E2C01_047324</name>
</gene>
<organism evidence="2 3">
    <name type="scientific">Portunus trituberculatus</name>
    <name type="common">Swimming crab</name>
    <name type="synonym">Neptunus trituberculatus</name>
    <dbReference type="NCBI Taxonomy" id="210409"/>
    <lineage>
        <taxon>Eukaryota</taxon>
        <taxon>Metazoa</taxon>
        <taxon>Ecdysozoa</taxon>
        <taxon>Arthropoda</taxon>
        <taxon>Crustacea</taxon>
        <taxon>Multicrustacea</taxon>
        <taxon>Malacostraca</taxon>
        <taxon>Eumalacostraca</taxon>
        <taxon>Eucarida</taxon>
        <taxon>Decapoda</taxon>
        <taxon>Pleocyemata</taxon>
        <taxon>Brachyura</taxon>
        <taxon>Eubrachyura</taxon>
        <taxon>Portunoidea</taxon>
        <taxon>Portunidae</taxon>
        <taxon>Portuninae</taxon>
        <taxon>Portunus</taxon>
    </lineage>
</organism>
<proteinExistence type="predicted"/>